<proteinExistence type="predicted"/>
<reference evidence="2 3" key="1">
    <citation type="submission" date="2024-02" db="EMBL/GenBank/DDBJ databases">
        <authorList>
            <person name="Chen Y."/>
            <person name="Shah S."/>
            <person name="Dougan E. K."/>
            <person name="Thang M."/>
            <person name="Chan C."/>
        </authorList>
    </citation>
    <scope>NUCLEOTIDE SEQUENCE [LARGE SCALE GENOMIC DNA]</scope>
</reference>
<name>A0ABP0HNH8_9DINO</name>
<dbReference type="Proteomes" id="UP001642464">
    <property type="component" value="Unassembled WGS sequence"/>
</dbReference>
<keyword evidence="3" id="KW-1185">Reference proteome</keyword>
<dbReference type="EMBL" id="CAXAMM010001314">
    <property type="protein sequence ID" value="CAK8991432.1"/>
    <property type="molecule type" value="Genomic_DNA"/>
</dbReference>
<accession>A0ABP0HNH8</accession>
<evidence type="ECO:0000256" key="1">
    <source>
        <dbReference type="SAM" id="MobiDB-lite"/>
    </source>
</evidence>
<feature type="compositionally biased region" description="Basic residues" evidence="1">
    <location>
        <begin position="1"/>
        <end position="10"/>
    </location>
</feature>
<sequence>MAPKRSRKRKAEVPEPDPWNDSWNGEEEDPWAHETHQNQSEDPWRFVAEDDVPADGDSMLVENPWASNPGSKLTTHNSQIHLDAALRLASDLAPIAKEASQYDTNGACPKRLGCVLSSNCKRKHCARPGCKAGVISHQEVCSFMEKWVKLPLPDRSHLLRCNYYQDNSVIARDAEAVKETVEWHMCGYAICFQRFCEILGSSQRTVRRLISGQPDLRLSKSGFGSQSRAAVQTAKCDHFFRTLHASAAEPMPEEAQMYPKAKQLGSHSGVQVSRSSGVQKRDMTSIDAWEHWSYDWLSMPPADVQAAEKAHCGTLGLPIRYIQHQRLIDLYWQFTAEWDIHVERNPGDGECPAFQTFAKRYYSHWRYVLVMRKISQHGQCKTCFDFHSVLRSPKADWSTKDHWCEVVCRVLDMVWKIAERDGRRVPPHLVLVADNTPAQCHNQLAMRPLIYLTAKEYFTSITMFHLMAILIGLRKWQTPDAMLGHIKAKLEPRDIWNCFKPRAGIPTPHCFMCMKGKNLPRKYAVMLEEPKEDEAVYCCVKGFVRDTCLLQPPVYLSPPGRHTAIRESQPGQLIGKKEMSESEIQSYIKLAQLCKTKFDMPEAADEKLNQWYGKIFAQLQADMSDSSLASVHEWMERTFPNTTAKNQLMTDFPNLESECRKILAAPDNGTITSDVPEVLVHNDVPVRFKIRLHNFGFLEDSQLKGPVQSYAVSLGLHACLAKHGHVNIHVASLFSKIPGLVQLRRDNIQKFMTNQKGNQTNKYPLEILFDYVCKLNQHPVKPGSVIPAFSIAMFIGSSTIMSSFLLCIYACKLKIIDAVKGDLKLEREVATRLLSCLVIHCTAVTATNHDQAMLNAFAQKREALTRVQPSLFQHYSVYQRILAKRPPARGTRDAHLRSIMVEQNKLSVTKAKIHSNEMTAILLLDSAGPGFQKIIAKAHMADQPQDTAFPLSLLNKDFLQPTFPNPVRLGFTRMHWKKEDNPLWHAIHEHSWDKALSYKNGAVAADMRDSGKELNVWYMAQAMCYFDDHFQKALKPDRFDQVKSDWLAGKLDTQILPAVLAKRKDFQPRDFQFVLLEQQDALSGLNFLSLGSSEKQESLQRLHEQLGQEQKAWRAHMAKVKAHEDSSMGSFNRQVSRQQEALEEAWQEQSTKFIQVFSCADVAGAILLVNQAKAMIADEQLKDASGIPCIFEWNFPKAGARASKLIPAVASTIAVSCSENPKTVIHVVIPPCQPVYGKGDSAGDERIASIEDHVNNLWQQLNDPSHRLSVRKVNALWNSETFYSSDRELGFEVWLVLAESTRDVSKSTRSYNNVFGKSSLLKRGAFPFLLNAMERKDFQNWKAPLGFDQGKVAHGQDTAQWFSGVQVFCSSITELCKGSILQKDDFLLVADMLMYDSEPGKGNVIAENVKEDLASVVKVKIRSKNYRMPSTVAIPEVVKSDAADPAPKYNPDDFKLTYPRSNLQLPLLQKVVTEGESLQVSMPDPENPAELLTFPKLVKIHNDEFNPSGQPWNPDQGQGEKRKAEGEPECGPKVVVEAVSPPDGLIPTGVQGADGAFQLFLDPKEASLYLHCAKDSAVGPDEKPWFYCKGSFRAGSQADAEMKKAGAQFIDSAMTKSTKVLVQQIGSALEIPQQPTPLGAVLEAFSSLRQPVGQIFKHKCTDSEVKATESICFVLEINTKPVAPNKPIEPNVLSTYVELSKHSHIEAVQNLKYEAEHQTLKQGIPAVFPAHSFNIEKDKYYKL</sequence>
<feature type="region of interest" description="Disordered" evidence="1">
    <location>
        <begin position="1503"/>
        <end position="1529"/>
    </location>
</feature>
<protein>
    <submittedName>
        <fullName evidence="2">Uncharacterized protein</fullName>
    </submittedName>
</protein>
<organism evidence="2 3">
    <name type="scientific">Durusdinium trenchii</name>
    <dbReference type="NCBI Taxonomy" id="1381693"/>
    <lineage>
        <taxon>Eukaryota</taxon>
        <taxon>Sar</taxon>
        <taxon>Alveolata</taxon>
        <taxon>Dinophyceae</taxon>
        <taxon>Suessiales</taxon>
        <taxon>Symbiodiniaceae</taxon>
        <taxon>Durusdinium</taxon>
    </lineage>
</organism>
<evidence type="ECO:0000313" key="3">
    <source>
        <dbReference type="Proteomes" id="UP001642464"/>
    </source>
</evidence>
<comment type="caution">
    <text evidence="2">The sequence shown here is derived from an EMBL/GenBank/DDBJ whole genome shotgun (WGS) entry which is preliminary data.</text>
</comment>
<feature type="region of interest" description="Disordered" evidence="1">
    <location>
        <begin position="1"/>
        <end position="43"/>
    </location>
</feature>
<feature type="compositionally biased region" description="Polar residues" evidence="1">
    <location>
        <begin position="1505"/>
        <end position="1516"/>
    </location>
</feature>
<evidence type="ECO:0000313" key="2">
    <source>
        <dbReference type="EMBL" id="CAK8991432.1"/>
    </source>
</evidence>
<gene>
    <name evidence="2" type="ORF">SCF082_LOCUS2657</name>
</gene>